<evidence type="ECO:0000313" key="2">
    <source>
        <dbReference type="Proteomes" id="UP000315303"/>
    </source>
</evidence>
<dbReference type="RefSeq" id="WP_140604434.1">
    <property type="nucleotide sequence ID" value="NZ_SAWY01000033.1"/>
</dbReference>
<keyword evidence="2" id="KW-1185">Reference proteome</keyword>
<evidence type="ECO:0000313" key="1">
    <source>
        <dbReference type="EMBL" id="TPH13593.1"/>
    </source>
</evidence>
<comment type="caution">
    <text evidence="1">The sequence shown here is derived from an EMBL/GenBank/DDBJ whole genome shotgun (WGS) entry which is preliminary data.</text>
</comment>
<proteinExistence type="predicted"/>
<dbReference type="OrthoDB" id="6199433at2"/>
<sequence>MLKKVVHSPYLNLFSGLVLLLTAGWETWDRLGEFSLAAHHGVLVFSIIQLLKVIPELLHGLQEIHESVEPCKE</sequence>
<reference evidence="1 2" key="1">
    <citation type="submission" date="2019-01" db="EMBL/GenBank/DDBJ databases">
        <title>Litorilituus lipolytica sp. nov., isolated from intertidal sand of the Yellow Sea in China.</title>
        <authorList>
            <person name="Liu A."/>
        </authorList>
    </citation>
    <scope>NUCLEOTIDE SEQUENCE [LARGE SCALE GENOMIC DNA]</scope>
    <source>
        <strain evidence="1 2">RZ04</strain>
    </source>
</reference>
<organism evidence="1 2">
    <name type="scientific">Litorilituus lipolyticus</name>
    <dbReference type="NCBI Taxonomy" id="2491017"/>
    <lineage>
        <taxon>Bacteria</taxon>
        <taxon>Pseudomonadati</taxon>
        <taxon>Pseudomonadota</taxon>
        <taxon>Gammaproteobacteria</taxon>
        <taxon>Alteromonadales</taxon>
        <taxon>Colwelliaceae</taxon>
        <taxon>Litorilituus</taxon>
    </lineage>
</organism>
<dbReference type="EMBL" id="SAWY01000033">
    <property type="protein sequence ID" value="TPH13593.1"/>
    <property type="molecule type" value="Genomic_DNA"/>
</dbReference>
<dbReference type="AlphaFoldDB" id="A0A502KV67"/>
<protein>
    <submittedName>
        <fullName evidence="1">Uncharacterized protein</fullName>
    </submittedName>
</protein>
<accession>A0A502KV67</accession>
<gene>
    <name evidence="1" type="ORF">EPA86_13405</name>
</gene>
<dbReference type="Proteomes" id="UP000315303">
    <property type="component" value="Unassembled WGS sequence"/>
</dbReference>
<name>A0A502KV67_9GAMM</name>